<feature type="compositionally biased region" description="Polar residues" evidence="1">
    <location>
        <begin position="945"/>
        <end position="955"/>
    </location>
</feature>
<proteinExistence type="predicted"/>
<name>A0A5C3ERG3_9BASI</name>
<feature type="region of interest" description="Disordered" evidence="1">
    <location>
        <begin position="1"/>
        <end position="155"/>
    </location>
</feature>
<dbReference type="Proteomes" id="UP000323386">
    <property type="component" value="Unassembled WGS sequence"/>
</dbReference>
<feature type="region of interest" description="Disordered" evidence="1">
    <location>
        <begin position="671"/>
        <end position="692"/>
    </location>
</feature>
<gene>
    <name evidence="2" type="ORF">PSFLO_00153</name>
</gene>
<feature type="compositionally biased region" description="Low complexity" evidence="1">
    <location>
        <begin position="845"/>
        <end position="856"/>
    </location>
</feature>
<feature type="region of interest" description="Disordered" evidence="1">
    <location>
        <begin position="307"/>
        <end position="397"/>
    </location>
</feature>
<feature type="region of interest" description="Disordered" evidence="1">
    <location>
        <begin position="902"/>
        <end position="957"/>
    </location>
</feature>
<evidence type="ECO:0000313" key="3">
    <source>
        <dbReference type="Proteomes" id="UP000323386"/>
    </source>
</evidence>
<feature type="region of interest" description="Disordered" evidence="1">
    <location>
        <begin position="1063"/>
        <end position="1112"/>
    </location>
</feature>
<feature type="compositionally biased region" description="Polar residues" evidence="1">
    <location>
        <begin position="107"/>
        <end position="117"/>
    </location>
</feature>
<feature type="compositionally biased region" description="Low complexity" evidence="1">
    <location>
        <begin position="736"/>
        <end position="750"/>
    </location>
</feature>
<feature type="compositionally biased region" description="Polar residues" evidence="1">
    <location>
        <begin position="903"/>
        <end position="913"/>
    </location>
</feature>
<keyword evidence="3" id="KW-1185">Reference proteome</keyword>
<feature type="region of interest" description="Disordered" evidence="1">
    <location>
        <begin position="438"/>
        <end position="501"/>
    </location>
</feature>
<sequence>MVGSSSSPDSTSVTSKARTSTTGSSRPSSGVSSPNHVFFNGKRISDPVFLNGTTGVAAAQPRRTGDVSVEGKLHQANSAERRHCEQLLEAPQDRQVDTPRRTRLRTESASQLKSKFSMSPDHRSRKSKTRLRDRKTSLTNGKQEPQHEQAAARLVPKSSFASFGFVWGARTRKEKLRDKTSTLLPPGSSAGTPSSVRGRVGIDADINDYLDAPAGASAVKRFFTPSRRLMRDARGDTTTDEIHLHMCPPAPSPLTAGPGNQQQRLRTAATWSEMPRMRDSRESASCVRTEPTFEARVEAAKSMSQSVHCERSQSSTDTASCGAVKQTKVVPARRHRPLSPSIFGDHSAAETAPSRPHNDGRGGSKTRSSGNAVAVQHPRARTPPTPTISLTPPRENSVDLAGGASRILHRGESDPDARVLERAVQICLEGPSLRSSPVPTLAKGTANNRAVAEPSVGRPRKAEKSLDSLSVPEAGSIDGSDGSNVGQALGHQRGQASGKLHAAPLAAASPARQQNRSLRARLKELHLLSRPRLDSRPSATLPRRTGLGGGEAAKTSGRGVDGSDGKMGWWASLKIRSRKGANYLDDRGHRVAGGSAGFVADGPTDAFHAAWLPSPSDQASSQQETEALSPGRRSEDLLARASPKLADESFTSTKSKSIDLSKLASQLRTERRVAEGELTHAPSSRYPPPLPVRGHEASRVVPIRPFSFKVRPSLPAVCVEEATPSRHEAVKGDPVSSSTSFTSSMATPASQRQKTRFMSTKRHPWLRQLVLQPTVIAPPTVSARPPSSKSSSSTYQTIEEVDDGRCAPAGRSGITLVEIVGQPPSADKVRLPKVVVNRSLPIPPRASRSRASTISSQEASPSLPSGARIVGATAKTFGVTKNPRSSSYSVATVATSILYTEASPATSSPQTPRRGNLSPRRSPASGGVRSSPSRFIPRPVPRPSPFTSARRGSSVSRPPVAALPLLPLLSAGTASSVGRLRGQPAQRSLFEAMSPVGARDDGGKLYQAAMISPPSHRQATPSIVSPPAQMAFSGSIGFSGADEATETLSQLVESFDDCLTPLTMTPSSKAGSPFRGIGGYRRPRWTSQDRSSVPDETLGYTRDLSETGGWQRGRFNSEARSSIALSTVLSYASTEANSSFGDGEELQDLIEGIMAGHDDKSDEGTARPGERDRPSRQQRASSLPRSLPSFGTIAITPATGNDEPGGTKQWLSRSPSHDDSGRHRRSRTDSSVPGQLRSFSAGPPLGTDDRAPLVLRSAPGFRVATSPSAQAKVTVEVTPPFMPNKSVQRTPAAGDAASSRSRGLLEAFGLSIRAAEAEGCRERLSPPKFLLNDEPVLVVDSPDASPFLVSGSVAGNRLVGAPKAVETMSSASADLASLFDGFDHVPSRSL</sequence>
<feature type="region of interest" description="Disordered" evidence="1">
    <location>
        <begin position="843"/>
        <end position="867"/>
    </location>
</feature>
<feature type="region of interest" description="Disordered" evidence="1">
    <location>
        <begin position="1156"/>
        <end position="1252"/>
    </location>
</feature>
<dbReference type="OrthoDB" id="2554070at2759"/>
<protein>
    <submittedName>
        <fullName evidence="2">Uncharacterized protein</fullName>
    </submittedName>
</protein>
<feature type="region of interest" description="Disordered" evidence="1">
    <location>
        <begin position="529"/>
        <end position="563"/>
    </location>
</feature>
<feature type="region of interest" description="Disordered" evidence="1">
    <location>
        <begin position="778"/>
        <end position="799"/>
    </location>
</feature>
<feature type="compositionally biased region" description="Basic and acidic residues" evidence="1">
    <location>
        <begin position="63"/>
        <end position="106"/>
    </location>
</feature>
<feature type="compositionally biased region" description="Polar residues" evidence="1">
    <location>
        <begin position="307"/>
        <end position="319"/>
    </location>
</feature>
<evidence type="ECO:0000256" key="1">
    <source>
        <dbReference type="SAM" id="MobiDB-lite"/>
    </source>
</evidence>
<feature type="region of interest" description="Disordered" evidence="1">
    <location>
        <begin position="177"/>
        <end position="196"/>
    </location>
</feature>
<dbReference type="EMBL" id="OOIP01000001">
    <property type="protein sequence ID" value="SPO34682.1"/>
    <property type="molecule type" value="Genomic_DNA"/>
</dbReference>
<feature type="region of interest" description="Disordered" evidence="1">
    <location>
        <begin position="610"/>
        <end position="635"/>
    </location>
</feature>
<accession>A0A5C3ERG3</accession>
<feature type="compositionally biased region" description="Low complexity" evidence="1">
    <location>
        <begin position="1"/>
        <end position="34"/>
    </location>
</feature>
<feature type="compositionally biased region" description="Polar residues" evidence="1">
    <location>
        <begin position="615"/>
        <end position="626"/>
    </location>
</feature>
<organism evidence="2 3">
    <name type="scientific">Pseudozyma flocculosa</name>
    <dbReference type="NCBI Taxonomy" id="84751"/>
    <lineage>
        <taxon>Eukaryota</taxon>
        <taxon>Fungi</taxon>
        <taxon>Dikarya</taxon>
        <taxon>Basidiomycota</taxon>
        <taxon>Ustilaginomycotina</taxon>
        <taxon>Ustilaginomycetes</taxon>
        <taxon>Ustilaginales</taxon>
        <taxon>Ustilaginaceae</taxon>
        <taxon>Pseudozyma</taxon>
    </lineage>
</organism>
<reference evidence="2 3" key="1">
    <citation type="submission" date="2018-03" db="EMBL/GenBank/DDBJ databases">
        <authorList>
            <person name="Guldener U."/>
        </authorList>
    </citation>
    <scope>NUCLEOTIDE SEQUENCE [LARGE SCALE GENOMIC DNA]</scope>
    <source>
        <strain evidence="2 3">DAOM196992</strain>
    </source>
</reference>
<feature type="compositionally biased region" description="Basic residues" evidence="1">
    <location>
        <begin position="123"/>
        <end position="133"/>
    </location>
</feature>
<evidence type="ECO:0000313" key="2">
    <source>
        <dbReference type="EMBL" id="SPO34682.1"/>
    </source>
</evidence>
<feature type="compositionally biased region" description="Basic and acidic residues" evidence="1">
    <location>
        <begin position="1156"/>
        <end position="1175"/>
    </location>
</feature>
<feature type="region of interest" description="Disordered" evidence="1">
    <location>
        <begin position="728"/>
        <end position="756"/>
    </location>
</feature>